<evidence type="ECO:0000259" key="1">
    <source>
        <dbReference type="Pfam" id="PF09350"/>
    </source>
</evidence>
<dbReference type="PANTHER" id="PTHR39394">
    <property type="entry name" value="YALI0E31793P"/>
    <property type="match status" value="1"/>
</dbReference>
<dbReference type="Pfam" id="PF09350">
    <property type="entry name" value="DJC28_CD"/>
    <property type="match status" value="1"/>
</dbReference>
<comment type="caution">
    <text evidence="2">The sequence shown here is derived from an EMBL/GenBank/DDBJ whole genome shotgun (WGS) entry which is preliminary data.</text>
</comment>
<evidence type="ECO:0000313" key="3">
    <source>
        <dbReference type="Proteomes" id="UP000620104"/>
    </source>
</evidence>
<feature type="domain" description="DnaJ homologue subfamily C member 28 conserved" evidence="1">
    <location>
        <begin position="283"/>
        <end position="353"/>
    </location>
</feature>
<dbReference type="PANTHER" id="PTHR39394:SF1">
    <property type="entry name" value="DNAJ HOMOLOGUE SUBFAMILY C MEMBER 28 CONSERVED DOMAIN-CONTAINING PROTEIN"/>
    <property type="match status" value="1"/>
</dbReference>
<proteinExistence type="predicted"/>
<accession>A0A8H3YI19</accession>
<gene>
    <name evidence="2" type="ORF">NliqN6_4538</name>
</gene>
<dbReference type="OrthoDB" id="547796at2759"/>
<protein>
    <recommendedName>
        <fullName evidence="1">DnaJ homologue subfamily C member 28 conserved domain-containing protein</fullName>
    </recommendedName>
</protein>
<name>A0A8H3YI19_9TREE</name>
<dbReference type="AlphaFoldDB" id="A0A8H3YI19"/>
<evidence type="ECO:0000313" key="2">
    <source>
        <dbReference type="EMBL" id="GHJ88136.1"/>
    </source>
</evidence>
<reference evidence="2" key="1">
    <citation type="submission" date="2020-07" db="EMBL/GenBank/DDBJ databases">
        <title>Draft Genome Sequence of a Deep-Sea Yeast, Naganishia (Cryptococcus) liquefaciens strain N6.</title>
        <authorList>
            <person name="Han Y.W."/>
            <person name="Kajitani R."/>
            <person name="Morimoto H."/>
            <person name="Parhat M."/>
            <person name="Tsubouchi H."/>
            <person name="Bakenova O."/>
            <person name="Ogata M."/>
            <person name="Argunhan B."/>
            <person name="Aoki R."/>
            <person name="Kajiwara S."/>
            <person name="Itoh T."/>
            <person name="Iwasaki H."/>
        </authorList>
    </citation>
    <scope>NUCLEOTIDE SEQUENCE</scope>
    <source>
        <strain evidence="2">N6</strain>
    </source>
</reference>
<dbReference type="Proteomes" id="UP000620104">
    <property type="component" value="Unassembled WGS sequence"/>
</dbReference>
<sequence>MSARQTLLRVRQFAQPCRAFHATALAREVPNQRQKDVKHESQELTGSAKLLAEALEEEAEEARNPKRRRRTVADRVADDSPIWTGEENTRDAVLRMLMDTHKPLRSDVVATAEQKIKELTKKLDMEPIIREKSSTPKLRQQEQALLQALDDEVEPSRVVRVDRSIELERQIPPEEFRPWMAQYVAKDQDTDTPSIFHGKFLSTGPSSLTSLMDRPVISADPKLRQAQRQRQRTERTQGRLVDAREGALEYRLGGGEGYQAKGTSAAGGGVRGWPSGVRAWQNLVEDRIERARNNGWFNNVQGRGKPIQRDSDENNPYLDRGEFFMNRIVKRQGAKPPWIELLGELETAHAAFRSSLLSSYVRSVVRSLITSPFQSRQSLAQMTLEQVDALRDPNWQTRERAYHNEAVKDLNNTVRKMNAMAPPVARRGLVILDDEFAIMYREAAPLIMAELAKRSNEDWDKLREQEAYEGRERGRVGSRTLGKEVDAPDEGMKMFKWEDLGVMEAIRSLFRRRTV</sequence>
<keyword evidence="3" id="KW-1185">Reference proteome</keyword>
<dbReference type="EMBL" id="BLZA01000028">
    <property type="protein sequence ID" value="GHJ88136.1"/>
    <property type="molecule type" value="Genomic_DNA"/>
</dbReference>
<organism evidence="2 3">
    <name type="scientific">Naganishia liquefaciens</name>
    <dbReference type="NCBI Taxonomy" id="104408"/>
    <lineage>
        <taxon>Eukaryota</taxon>
        <taxon>Fungi</taxon>
        <taxon>Dikarya</taxon>
        <taxon>Basidiomycota</taxon>
        <taxon>Agaricomycotina</taxon>
        <taxon>Tremellomycetes</taxon>
        <taxon>Filobasidiales</taxon>
        <taxon>Filobasidiaceae</taxon>
        <taxon>Naganishia</taxon>
    </lineage>
</organism>
<dbReference type="InterPro" id="IPR018961">
    <property type="entry name" value="DnaJ_homolog_subfam-C_membr-28"/>
</dbReference>